<accession>A0A210R4V2</accession>
<keyword evidence="4" id="KW-1185">Reference proteome</keyword>
<reference evidence="3 4" key="1">
    <citation type="journal article" date="2017" name="Nat. Ecol. Evol.">
        <title>Scallop genome provides insights into evolution of bilaterian karyotype and development.</title>
        <authorList>
            <person name="Wang S."/>
            <person name="Zhang J."/>
            <person name="Jiao W."/>
            <person name="Li J."/>
            <person name="Xun X."/>
            <person name="Sun Y."/>
            <person name="Guo X."/>
            <person name="Huan P."/>
            <person name="Dong B."/>
            <person name="Zhang L."/>
            <person name="Hu X."/>
            <person name="Sun X."/>
            <person name="Wang J."/>
            <person name="Zhao C."/>
            <person name="Wang Y."/>
            <person name="Wang D."/>
            <person name="Huang X."/>
            <person name="Wang R."/>
            <person name="Lv J."/>
            <person name="Li Y."/>
            <person name="Zhang Z."/>
            <person name="Liu B."/>
            <person name="Lu W."/>
            <person name="Hui Y."/>
            <person name="Liang J."/>
            <person name="Zhou Z."/>
            <person name="Hou R."/>
            <person name="Li X."/>
            <person name="Liu Y."/>
            <person name="Li H."/>
            <person name="Ning X."/>
            <person name="Lin Y."/>
            <person name="Zhao L."/>
            <person name="Xing Q."/>
            <person name="Dou J."/>
            <person name="Li Y."/>
            <person name="Mao J."/>
            <person name="Guo H."/>
            <person name="Dou H."/>
            <person name="Li T."/>
            <person name="Mu C."/>
            <person name="Jiang W."/>
            <person name="Fu Q."/>
            <person name="Fu X."/>
            <person name="Miao Y."/>
            <person name="Liu J."/>
            <person name="Yu Q."/>
            <person name="Li R."/>
            <person name="Liao H."/>
            <person name="Li X."/>
            <person name="Kong Y."/>
            <person name="Jiang Z."/>
            <person name="Chourrout D."/>
            <person name="Li R."/>
            <person name="Bao Z."/>
        </authorList>
    </citation>
    <scope>NUCLEOTIDE SEQUENCE [LARGE SCALE GENOMIC DNA]</scope>
    <source>
        <strain evidence="3 4">PY_sf001</strain>
    </source>
</reference>
<dbReference type="OrthoDB" id="6061841at2759"/>
<feature type="domain" description="Fibronectin type-III" evidence="2">
    <location>
        <begin position="1896"/>
        <end position="2003"/>
    </location>
</feature>
<name>A0A210R4V2_MIZYE</name>
<dbReference type="STRING" id="6573.A0A210R4V2"/>
<protein>
    <recommendedName>
        <fullName evidence="2">Fibronectin type-III domain-containing protein</fullName>
    </recommendedName>
</protein>
<evidence type="ECO:0000313" key="3">
    <source>
        <dbReference type="EMBL" id="OWF55995.1"/>
    </source>
</evidence>
<dbReference type="PANTHER" id="PTHR16897:SF2">
    <property type="entry name" value="OS03G0226600 PROTEIN"/>
    <property type="match status" value="1"/>
</dbReference>
<dbReference type="SMART" id="SM00060">
    <property type="entry name" value="FN3"/>
    <property type="match status" value="5"/>
</dbReference>
<evidence type="ECO:0000256" key="1">
    <source>
        <dbReference type="SAM" id="SignalP"/>
    </source>
</evidence>
<dbReference type="PANTHER" id="PTHR16897">
    <property type="entry name" value="OS10G0105400 PROTEIN"/>
    <property type="match status" value="1"/>
</dbReference>
<dbReference type="PROSITE" id="PS01186">
    <property type="entry name" value="EGF_2"/>
    <property type="match status" value="1"/>
</dbReference>
<dbReference type="Proteomes" id="UP000242188">
    <property type="component" value="Unassembled WGS sequence"/>
</dbReference>
<evidence type="ECO:0000259" key="2">
    <source>
        <dbReference type="PROSITE" id="PS50853"/>
    </source>
</evidence>
<dbReference type="EMBL" id="NEDP02000388">
    <property type="protein sequence ID" value="OWF55995.1"/>
    <property type="molecule type" value="Genomic_DNA"/>
</dbReference>
<dbReference type="InterPro" id="IPR003961">
    <property type="entry name" value="FN3_dom"/>
</dbReference>
<dbReference type="PROSITE" id="PS50853">
    <property type="entry name" value="FN3"/>
    <property type="match status" value="1"/>
</dbReference>
<feature type="chain" id="PRO_5013120793" description="Fibronectin type-III domain-containing protein" evidence="1">
    <location>
        <begin position="19"/>
        <end position="3463"/>
    </location>
</feature>
<keyword evidence="1" id="KW-0732">Signal</keyword>
<comment type="caution">
    <text evidence="3">The sequence shown here is derived from an EMBL/GenBank/DDBJ whole genome shotgun (WGS) entry which is preliminary data.</text>
</comment>
<organism evidence="3 4">
    <name type="scientific">Mizuhopecten yessoensis</name>
    <name type="common">Japanese scallop</name>
    <name type="synonym">Patinopecten yessoensis</name>
    <dbReference type="NCBI Taxonomy" id="6573"/>
    <lineage>
        <taxon>Eukaryota</taxon>
        <taxon>Metazoa</taxon>
        <taxon>Spiralia</taxon>
        <taxon>Lophotrochozoa</taxon>
        <taxon>Mollusca</taxon>
        <taxon>Bivalvia</taxon>
        <taxon>Autobranchia</taxon>
        <taxon>Pteriomorphia</taxon>
        <taxon>Pectinida</taxon>
        <taxon>Pectinoidea</taxon>
        <taxon>Pectinidae</taxon>
        <taxon>Mizuhopecten</taxon>
    </lineage>
</organism>
<dbReference type="InterPro" id="IPR009030">
    <property type="entry name" value="Growth_fac_rcpt_cys_sf"/>
</dbReference>
<gene>
    <name evidence="3" type="ORF">KP79_PYT18131</name>
</gene>
<dbReference type="SUPFAM" id="SSF49265">
    <property type="entry name" value="Fibronectin type III"/>
    <property type="match status" value="1"/>
</dbReference>
<proteinExistence type="predicted"/>
<dbReference type="PROSITE" id="PS00022">
    <property type="entry name" value="EGF_1"/>
    <property type="match status" value="1"/>
</dbReference>
<evidence type="ECO:0000313" key="4">
    <source>
        <dbReference type="Proteomes" id="UP000242188"/>
    </source>
</evidence>
<feature type="signal peptide" evidence="1">
    <location>
        <begin position="1"/>
        <end position="18"/>
    </location>
</feature>
<sequence>MLTFWSLTCVLSFGLTLAGPSHKVGPSGGFPVVLTDPLTGPGNHVCVSTRTVETKYTVKCSFWKWGRCTKYKDKTLYNYFCCSGYQNWVDDLTVCNHAICNRRINPEGDGACTQYYSNDYIQYRSGSTQRHSGGSCNAPEQCSNCNDGFYANGGMCEICPKIDRCLHRKCTSPSDNHCAYCDGAIREEQYWRAYTSATDNQKSCKQACSWRSDSTRCYPGKCSAETSASCVCMQGFTGHHCDEIIDAPSVSDQQAVLKDLNGRTVENPTDLSGTYSDPMPTVWTNNGLINRVSAYFTGVFKVDVPVADLPPTPSSDGTTHYVTDFQYGIIGGEIKFTLYRGSTTVWPYYTRKCQGSDMNPTTAAYTCSKDITFSAWSDFRHNDKLYFDMSVKNGGYVRIVHRENRYAQTLFKLKGKTHSRRFMYHFDMELPYHACAASGGTSCGQAVTAPDLTDNPSISFSWDGWADDLSGLGKYEYEVYFTRNIAGQLTEDSLLPGMPVVMPATQSSATFTLTTPGMYMLLLHVIDNAGNIQSARKVFLYDNMSEVEKRTGKYARVTTASSNTSYDWVVKDTNTVDVLWTDLFINERHKDNHWLNEIKPFTDVSWNYDDRFGNRTTARIDHVNGIVDFWVSFAVYTDSGTLKDSQVLTTVKPNIHDQSTSLTVDWEDGDKLNVTVRAIDVMQKYDDVELTVYRDHTPPVIRDLWLTRGGRTNLSVHSLEDFTTMTIEWETYDFHSGIDTLYWKLYDNYTDTVIQHGHEDLVSQREDDLASCQATYGGDPGDCYCSPYQGCFHQHFTVTPEIKLGAGLVLAHANGKHDSDYYIEIQVTNIAKLVTTLRKKITIDVSPPHTGVVHDGVRGSLEVDYQQSFNLHAHWEGFFDRESGVKMYLYKFATSCQDAATMVLDSTDPNVIETTDTDVSYTATSDGEYFVTVVAFNHALEPSTPVCSDGVTIDSGVTAVREISVDTAKVRGGLVTDPGATAVWILDTDRSLRQLSSTSAACRAKATVVSDLELFPRTRYANQTEVVVDGDTFCDNSTGAPSPVAMMLRKSSSLTVSWMVEDTIGGVFDHEFGLASAAGGSAAPNIFGYVSTKQNTHITLHHEDVSTGVQFYMAIKTISKTETENIQTLGPFLLDTTAPTFSGAVALTLVSEYLVASWTSSAFQDTEEYYELFYTFAIGHSEYAVDVQQYKPLSGGATCTLSVIPDCTAALVADLDWDLHGHHSYYVTVRAENSVGLFVMATSSAYIHDVQLAARGVVLDVPVGSDKDSVPYTDIEDSDFQTDQTKLQARWMKFDHPYLNITYRIAIGTTPGGAQIYGPASVASQLAFEKTGLSLVHWQTYYFTVEAVTSVGSVNVTSDGITVVQEGATLTGVNVFDGKLCNFTVDNGTLFHHHEQDHRVRCDLERNYQTSLSTIQAYWTIPSAIRYYTPDAHWAVEEEDAAGGGIWTVVREFEHLSTSFEAEANDLLLLPGRSYRVALKLCAGMTCYAPIYTDGVLILSSPPVTGNLLVTHFNLTTGGGVEKLMVQMDRFYDSDIADPTAKFEAVEKYEWAITDNSVSGKIFTKWTNLDTFTISSEKMTFELSLTGEMDFSRCKRLSVRGYNKANLWSVVSSQILDCAAFAPILINPNTIIDAVGEQEYDETGTVKNDYGKEIFLKENALWTFHDVDYTPYSNMISAVWPHLRHRNYTYAVLRSLAVDVTSYYRPTSLLSLPDPCSHPDSLKCGHTDKEYVNIEFGPGELQHGSRYIVCLHADITVIQQETWVQTLEAVSVCSDGVVVDLSPPTPGNVWIGHTPGSMFQTTLTDIYVNWETFVDVEEYSTASHSTGIQAYTVSIGTTAGGNDMVDFTDVGASNHIAFHGLQLQNGHTYYATVTAMDFARRNTTQTSPGVVVDVTPPRKSDKPIVIDRHFNSRTGIGACWIEVFDDLESGIQRYTWAVGSEPGYDDILSYTDVGDIVCAVQDENVILDLHEGHAYYITVKAYNGAGLNSQASSWAITVDLSPPVAGHVYDGKRDNQPSNMLDRDFQTDRSYIAAFWEGFHDPHSNIREYSVSIGTCRGCQEVLETQAVGITNEFVLSMKHLGVGLTYYTTVTACNTANLCSSVTSDGVILDNSPPTAGVVQDGTFPWDIHYQAVPTYIGAKWYGFSDPQSELDHYEWWAGTDTGSDNVMAKQILHLSEVATNPTVPSLPIDQTIYITVRAYNKAGLYVDSVSNGFKVDISHPVITKPVLSSDFGVFVSGKLFLRDSFKVTWTAVDQESHIERQHLSIKAHRNGEFQLSPTKVNGILRDFTFTGLDLHDGVNYYVNLIACNGAGKCTQTESDAIFVDSSPPSRGMFSIKTNHASLINRDVPNSMTWTSRALFLSWIGFADLHSEVSNYFINVGSTYMAADLNKIIGTPGSVSHSNTSDVYDEGHIQSAKIDTQDLSKASNTLFIHMWAVNKVGLSSPIIHSMFKMIAGGSLELMRRCDSYSCLGHCVCAPQDTVCPYSHLDPCTNYTSQDNPNSPLDVTDFGITAYTATNMGLGAVWRVSNFDGLQPLWYEWSVGYEFLASPEGIFHQADERIWHDAGQNMQHLFLVTRAKSSLSEGIAYAFFVRVWYASNVYAIYKSNGVTIMTIAPTPTVIRGSAVTESNHKYSHKDMDYLEVQPFMVSWKNKFLQSHTYIKSFNIYLSTMPGGDDVYKVAASFPGTITSYNFTRFRLDPRIKYYTNIVAYSLSGQHHTESSDGFVIDNVVPVMGSVYDGTGSELHCPICSSRRGIHDLEYQSSRSKLGATWHGFVDLDAGVKTYYWCVGTTQSKTECSIKTWEAVGLRTAVSTNLSTALSHGWRVYNKVYAVDGLGQKSDTAVSDGVTVDTTPPYPEQLVHLDNINVAANPSFENSGGHSIPWDKVNSTDICNVNSTLLPDIWTSAWDTCVAVVSSDTNLAKDGRSMVIVRGMLSQDISGLEMKGLYRITFVTSHLPSVDSVIANKEGFVEFGNRHVFLLYTKAYRLDDHGSDTRETISWHLHTFYFEVTSTTMTLSLGSLDRGTGILIDDVQVHHVTRNTGATSDTVNAHVVFLHEWGSIHGSWSFLEAESHITEYLWAIGYKKGGTQVQDFRSVGQQRFAYNNTVTLVHTSEIYITVVATSTSGLQSIAYSPPILVDLTPPIFTAVSDGSGTGTTELDLDSWEQDEVLVNWQVHDPESGLDFCEWAIGYQPFGNELQTFTRIADNVFTGQIQDVGYANVEGMTVYSTIRCQNKAGVQSVSSSDGVRISRLSPAVDNVQFSTIGLTHTEFSAAPHFQADTTQVRLKWSGFRDSVGIEGFIFRLDDRRWKMLAYDQEETYVWIHGLELSEGEHDLDISAVNLQYRTSPKVTANLTVLTHTPTTHVNTPLDVTWDDTRQELTIAWDSVFTSTYELFYEVSAGSNLGSGDIVQWMETTASSMTLTIPSVITNLSNLRIYVSVRAVTLSGKSAVKLGSVQLPAS</sequence>
<dbReference type="InterPro" id="IPR000742">
    <property type="entry name" value="EGF"/>
</dbReference>
<dbReference type="SUPFAM" id="SSF57184">
    <property type="entry name" value="Growth factor receptor domain"/>
    <property type="match status" value="1"/>
</dbReference>
<dbReference type="InterPro" id="IPR036116">
    <property type="entry name" value="FN3_sf"/>
</dbReference>